<feature type="compositionally biased region" description="Polar residues" evidence="1">
    <location>
        <begin position="7"/>
        <end position="33"/>
    </location>
</feature>
<sequence>MALAKSPPQSLHPTPENSTKTTTPAPSRPSTDSPSRKKPDKKTACYCRHSTQMPSECAKGGGVKNSEASPNPCPAPPSSLMPYPCLSVVNRASSLHTCLAMCCCLWRIRRTLSPAQGLGLLPLSAGFPVQKKSVLGLRCCAGFSLVS</sequence>
<organism evidence="2 3">
    <name type="scientific">Bos indicus</name>
    <name type="common">Zebu</name>
    <dbReference type="NCBI Taxonomy" id="9915"/>
    <lineage>
        <taxon>Eukaryota</taxon>
        <taxon>Metazoa</taxon>
        <taxon>Chordata</taxon>
        <taxon>Craniata</taxon>
        <taxon>Vertebrata</taxon>
        <taxon>Euteleostomi</taxon>
        <taxon>Mammalia</taxon>
        <taxon>Eutheria</taxon>
        <taxon>Laurasiatheria</taxon>
        <taxon>Artiodactyla</taxon>
        <taxon>Ruminantia</taxon>
        <taxon>Pecora</taxon>
        <taxon>Bovidae</taxon>
        <taxon>Bovinae</taxon>
        <taxon>Bos</taxon>
    </lineage>
</organism>
<dbReference type="Proteomes" id="UP001652663">
    <property type="component" value="Chromosome 13"/>
</dbReference>
<evidence type="ECO:0000313" key="2">
    <source>
        <dbReference type="Proteomes" id="UP001652663"/>
    </source>
</evidence>
<feature type="compositionally biased region" description="Basic and acidic residues" evidence="1">
    <location>
        <begin position="34"/>
        <end position="43"/>
    </location>
</feature>
<dbReference type="RefSeq" id="XP_070657871.1">
    <property type="nucleotide sequence ID" value="XM_070801770.1"/>
</dbReference>
<evidence type="ECO:0000313" key="3">
    <source>
        <dbReference type="RefSeq" id="XP_070657871.1"/>
    </source>
</evidence>
<evidence type="ECO:0000256" key="1">
    <source>
        <dbReference type="SAM" id="MobiDB-lite"/>
    </source>
</evidence>
<gene>
    <name evidence="3" type="primary">WFDC9</name>
</gene>
<reference evidence="3" key="1">
    <citation type="submission" date="2025-08" db="UniProtKB">
        <authorList>
            <consortium name="RefSeq"/>
        </authorList>
    </citation>
    <scope>IDENTIFICATION</scope>
    <source>
        <tissue evidence="3">Blood</tissue>
    </source>
</reference>
<proteinExistence type="predicted"/>
<protein>
    <submittedName>
        <fullName evidence="3">Protein WFDC9 isoform X3</fullName>
    </submittedName>
</protein>
<keyword evidence="2" id="KW-1185">Reference proteome</keyword>
<name>A0ABM4TCU6_BOSIN</name>
<accession>A0ABM4TCU6</accession>
<dbReference type="GeneID" id="139186601"/>
<feature type="region of interest" description="Disordered" evidence="1">
    <location>
        <begin position="1"/>
        <end position="73"/>
    </location>
</feature>